<dbReference type="EMBL" id="JADCUA010000013">
    <property type="protein sequence ID" value="KAH9835120.1"/>
    <property type="molecule type" value="Genomic_DNA"/>
</dbReference>
<dbReference type="GeneID" id="72004785"/>
<dbReference type="Gene3D" id="1.10.510.10">
    <property type="entry name" value="Transferase(Phosphotransferase) domain 1"/>
    <property type="match status" value="1"/>
</dbReference>
<accession>A0ABQ8KCP1</accession>
<proteinExistence type="predicted"/>
<dbReference type="SUPFAM" id="SSF56112">
    <property type="entry name" value="Protein kinase-like (PK-like)"/>
    <property type="match status" value="1"/>
</dbReference>
<protein>
    <recommendedName>
        <fullName evidence="1">Fungal-type protein kinase domain-containing protein</fullName>
    </recommendedName>
</protein>
<evidence type="ECO:0000259" key="1">
    <source>
        <dbReference type="Pfam" id="PF17667"/>
    </source>
</evidence>
<name>A0ABQ8KCP1_9APHY</name>
<evidence type="ECO:0000313" key="3">
    <source>
        <dbReference type="Proteomes" id="UP000814176"/>
    </source>
</evidence>
<dbReference type="Pfam" id="PF17667">
    <property type="entry name" value="Pkinase_fungal"/>
    <property type="match status" value="1"/>
</dbReference>
<comment type="caution">
    <text evidence="2">The sequence shown here is derived from an EMBL/GenBank/DDBJ whole genome shotgun (WGS) entry which is preliminary data.</text>
</comment>
<dbReference type="Proteomes" id="UP000814176">
    <property type="component" value="Unassembled WGS sequence"/>
</dbReference>
<reference evidence="2 3" key="1">
    <citation type="journal article" date="2021" name="Environ. Microbiol.">
        <title>Gene family expansions and transcriptome signatures uncover fungal adaptations to wood decay.</title>
        <authorList>
            <person name="Hage H."/>
            <person name="Miyauchi S."/>
            <person name="Viragh M."/>
            <person name="Drula E."/>
            <person name="Min B."/>
            <person name="Chaduli D."/>
            <person name="Navarro D."/>
            <person name="Favel A."/>
            <person name="Norest M."/>
            <person name="Lesage-Meessen L."/>
            <person name="Balint B."/>
            <person name="Merenyi Z."/>
            <person name="de Eugenio L."/>
            <person name="Morin E."/>
            <person name="Martinez A.T."/>
            <person name="Baldrian P."/>
            <person name="Stursova M."/>
            <person name="Martinez M.J."/>
            <person name="Novotny C."/>
            <person name="Magnuson J.K."/>
            <person name="Spatafora J.W."/>
            <person name="Maurice S."/>
            <person name="Pangilinan J."/>
            <person name="Andreopoulos W."/>
            <person name="LaButti K."/>
            <person name="Hundley H."/>
            <person name="Na H."/>
            <person name="Kuo A."/>
            <person name="Barry K."/>
            <person name="Lipzen A."/>
            <person name="Henrissat B."/>
            <person name="Riley R."/>
            <person name="Ahrendt S."/>
            <person name="Nagy L.G."/>
            <person name="Grigoriev I.V."/>
            <person name="Martin F."/>
            <person name="Rosso M.N."/>
        </authorList>
    </citation>
    <scope>NUCLEOTIDE SEQUENCE [LARGE SCALE GENOMIC DNA]</scope>
    <source>
        <strain evidence="2 3">CIRM-BRFM 1785</strain>
    </source>
</reference>
<sequence length="373" mass="41625">MKSSWRDPLKIPETEVYTLIGQLEGCPRGVARPLYGGDVCYYEVLQTWSKLTVASRRRQGSDAPVQGPAPCCSSEIRRAAMEVYRRAATAVRFHSIVEAHRYLCGHGILHQDINPSNMFLWSDEAALPPYTEDRPASGILASSDMAAVDDSLLAVSSVRRITPSNEGMADDKIPDKSKIETRQFTPRSVPEIDTLQFMALELLQAVHAGRDIPHTAAHDLESIAYVLGYTVLQHLVNTPGCHIALAEAFQEHFGYMTVKGIIYQHSGIRPLKWNYLQDCGSPAEAFIADHVSLAAISDLLDDLRLKVSKIHAAYEQRKLAETRGNMYNLQSTRQLSQDEFFDHAMLLELLGSTISYLEQHPEEIKYSAIHGSM</sequence>
<feature type="domain" description="Fungal-type protein kinase" evidence="1">
    <location>
        <begin position="93"/>
        <end position="230"/>
    </location>
</feature>
<keyword evidence="3" id="KW-1185">Reference proteome</keyword>
<organism evidence="2 3">
    <name type="scientific">Rhodofomes roseus</name>
    <dbReference type="NCBI Taxonomy" id="34475"/>
    <lineage>
        <taxon>Eukaryota</taxon>
        <taxon>Fungi</taxon>
        <taxon>Dikarya</taxon>
        <taxon>Basidiomycota</taxon>
        <taxon>Agaricomycotina</taxon>
        <taxon>Agaricomycetes</taxon>
        <taxon>Polyporales</taxon>
        <taxon>Rhodofomes</taxon>
    </lineage>
</organism>
<dbReference type="InterPro" id="IPR040976">
    <property type="entry name" value="Pkinase_fungal"/>
</dbReference>
<gene>
    <name evidence="2" type="ORF">C8Q71DRAFT_764152</name>
</gene>
<dbReference type="InterPro" id="IPR011009">
    <property type="entry name" value="Kinase-like_dom_sf"/>
</dbReference>
<evidence type="ECO:0000313" key="2">
    <source>
        <dbReference type="EMBL" id="KAH9835120.1"/>
    </source>
</evidence>
<dbReference type="RefSeq" id="XP_047777553.1">
    <property type="nucleotide sequence ID" value="XM_047924053.1"/>
</dbReference>